<evidence type="ECO:0000313" key="2">
    <source>
        <dbReference type="EMBL" id="BCP67194.1"/>
    </source>
</evidence>
<organism evidence="2 3">
    <name type="scientific">Thermus thermophilus</name>
    <dbReference type="NCBI Taxonomy" id="274"/>
    <lineage>
        <taxon>Bacteria</taxon>
        <taxon>Thermotogati</taxon>
        <taxon>Deinococcota</taxon>
        <taxon>Deinococci</taxon>
        <taxon>Thermales</taxon>
        <taxon>Thermaceae</taxon>
        <taxon>Thermus</taxon>
    </lineage>
</organism>
<reference evidence="3" key="1">
    <citation type="submission" date="2021-01" db="EMBL/GenBank/DDBJ databases">
        <title>Complete Genome Sequence of Thermus thermophilus Strain HB5018, Isolated from Mine Onsen Hot Spring.</title>
        <authorList>
            <person name="Miyazaki K."/>
            <person name="Moriya T."/>
            <person name="Nemoto N."/>
            <person name="Oshima T."/>
            <person name="Yura K."/>
            <person name="Bessho Y."/>
        </authorList>
    </citation>
    <scope>NUCLEOTIDE SEQUENCE [LARGE SCALE GENOMIC DNA]</scope>
    <source>
        <strain evidence="3">HB5018</strain>
        <plasmid evidence="3">pHB5018b</plasmid>
    </source>
</reference>
<accession>A0A7R7YIZ5</accession>
<gene>
    <name evidence="2" type="ORF">TthHB5018_b21280</name>
</gene>
<dbReference type="EMBL" id="AP024271">
    <property type="protein sequence ID" value="BCP67194.1"/>
    <property type="molecule type" value="Genomic_DNA"/>
</dbReference>
<feature type="region of interest" description="Disordered" evidence="1">
    <location>
        <begin position="125"/>
        <end position="156"/>
    </location>
</feature>
<evidence type="ECO:0000313" key="3">
    <source>
        <dbReference type="Proteomes" id="UP000596099"/>
    </source>
</evidence>
<dbReference type="Proteomes" id="UP000596099">
    <property type="component" value="Plasmid pHB5018b"/>
</dbReference>
<proteinExistence type="predicted"/>
<geneLocation type="plasmid" evidence="2 3">
    <name>pHB5018b</name>
</geneLocation>
<protein>
    <submittedName>
        <fullName evidence="2">Uncharacterized protein</fullName>
    </submittedName>
</protein>
<keyword evidence="2" id="KW-0614">Plasmid</keyword>
<evidence type="ECO:0000256" key="1">
    <source>
        <dbReference type="SAM" id="MobiDB-lite"/>
    </source>
</evidence>
<dbReference type="AlphaFoldDB" id="A0A7R7YIZ5"/>
<sequence length="156" mass="17557">MDTTGLGYRSKDRPLCFRRGKEVRRVRGHARLLALMQWDRGRRLLWPWGGVAGGSFRNRNPRSTVRAWSWYCLVQAIPHRGHIVPKPDLEAIREIYELREVLEGLAARLATLLAWPDRLGSRNPRSGAYPLQSRSITAPRGAAKTPSPTGKVSPPG</sequence>
<name>A0A7R7YIZ5_THETH</name>